<gene>
    <name evidence="1" type="ORF">EVAR_99212_1</name>
</gene>
<protein>
    <submittedName>
        <fullName evidence="1">Uncharacterized protein</fullName>
    </submittedName>
</protein>
<proteinExistence type="predicted"/>
<keyword evidence="2" id="KW-1185">Reference proteome</keyword>
<reference evidence="1 2" key="1">
    <citation type="journal article" date="2019" name="Commun. Biol.">
        <title>The bagworm genome reveals a unique fibroin gene that provides high tensile strength.</title>
        <authorList>
            <person name="Kono N."/>
            <person name="Nakamura H."/>
            <person name="Ohtoshi R."/>
            <person name="Tomita M."/>
            <person name="Numata K."/>
            <person name="Arakawa K."/>
        </authorList>
    </citation>
    <scope>NUCLEOTIDE SEQUENCE [LARGE SCALE GENOMIC DNA]</scope>
</reference>
<comment type="caution">
    <text evidence="1">The sequence shown here is derived from an EMBL/GenBank/DDBJ whole genome shotgun (WGS) entry which is preliminary data.</text>
</comment>
<dbReference type="AlphaFoldDB" id="A0A4C1YV76"/>
<evidence type="ECO:0000313" key="1">
    <source>
        <dbReference type="EMBL" id="GBP78175.1"/>
    </source>
</evidence>
<accession>A0A4C1YV76</accession>
<dbReference type="EMBL" id="BGZK01001359">
    <property type="protein sequence ID" value="GBP78175.1"/>
    <property type="molecule type" value="Genomic_DNA"/>
</dbReference>
<sequence>MGVNSYDTPRCPRARHRFPLATDSVKPTENYENGNHLHIADSPAARKRRAYPIPGSSHVSLLNQTFTPFQNTSLPVVPRLPVIPRLAGLNFYIKPIDLGFDNSPLALVMMVIDLIATYWPFINAMLSNRKATDSIPEHGKLTGHFVSRRARPAVTRLSPRHALNQLNFH</sequence>
<organism evidence="1 2">
    <name type="scientific">Eumeta variegata</name>
    <name type="common">Bagworm moth</name>
    <name type="synonym">Eumeta japonica</name>
    <dbReference type="NCBI Taxonomy" id="151549"/>
    <lineage>
        <taxon>Eukaryota</taxon>
        <taxon>Metazoa</taxon>
        <taxon>Ecdysozoa</taxon>
        <taxon>Arthropoda</taxon>
        <taxon>Hexapoda</taxon>
        <taxon>Insecta</taxon>
        <taxon>Pterygota</taxon>
        <taxon>Neoptera</taxon>
        <taxon>Endopterygota</taxon>
        <taxon>Lepidoptera</taxon>
        <taxon>Glossata</taxon>
        <taxon>Ditrysia</taxon>
        <taxon>Tineoidea</taxon>
        <taxon>Psychidae</taxon>
        <taxon>Oiketicinae</taxon>
        <taxon>Eumeta</taxon>
    </lineage>
</organism>
<dbReference type="Proteomes" id="UP000299102">
    <property type="component" value="Unassembled WGS sequence"/>
</dbReference>
<evidence type="ECO:0000313" key="2">
    <source>
        <dbReference type="Proteomes" id="UP000299102"/>
    </source>
</evidence>
<name>A0A4C1YV76_EUMVA</name>